<reference evidence="1" key="1">
    <citation type="journal article" date="2023" name="Mol. Phylogenet. Evol.">
        <title>Genome-scale phylogeny and comparative genomics of the fungal order Sordariales.</title>
        <authorList>
            <person name="Hensen N."/>
            <person name="Bonometti L."/>
            <person name="Westerberg I."/>
            <person name="Brannstrom I.O."/>
            <person name="Guillou S."/>
            <person name="Cros-Aarteil S."/>
            <person name="Calhoun S."/>
            <person name="Haridas S."/>
            <person name="Kuo A."/>
            <person name="Mondo S."/>
            <person name="Pangilinan J."/>
            <person name="Riley R."/>
            <person name="LaButti K."/>
            <person name="Andreopoulos B."/>
            <person name="Lipzen A."/>
            <person name="Chen C."/>
            <person name="Yan M."/>
            <person name="Daum C."/>
            <person name="Ng V."/>
            <person name="Clum A."/>
            <person name="Steindorff A."/>
            <person name="Ohm R.A."/>
            <person name="Martin F."/>
            <person name="Silar P."/>
            <person name="Natvig D.O."/>
            <person name="Lalanne C."/>
            <person name="Gautier V."/>
            <person name="Ament-Velasquez S.L."/>
            <person name="Kruys A."/>
            <person name="Hutchinson M.I."/>
            <person name="Powell A.J."/>
            <person name="Barry K."/>
            <person name="Miller A.N."/>
            <person name="Grigoriev I.V."/>
            <person name="Debuchy R."/>
            <person name="Gladieux P."/>
            <person name="Hiltunen Thoren M."/>
            <person name="Johannesson H."/>
        </authorList>
    </citation>
    <scope>NUCLEOTIDE SEQUENCE</scope>
    <source>
        <strain evidence="1">CBS 560.94</strain>
    </source>
</reference>
<comment type="caution">
    <text evidence="1">The sequence shown here is derived from an EMBL/GenBank/DDBJ whole genome shotgun (WGS) entry which is preliminary data.</text>
</comment>
<proteinExistence type="predicted"/>
<dbReference type="RefSeq" id="XP_062679987.1">
    <property type="nucleotide sequence ID" value="XM_062822864.1"/>
</dbReference>
<dbReference type="AlphaFoldDB" id="A0AAE0JCY8"/>
<protein>
    <submittedName>
        <fullName evidence="1">Uncharacterized protein</fullName>
    </submittedName>
</protein>
<accession>A0AAE0JCY8</accession>
<dbReference type="EMBL" id="JAUEPP010000006">
    <property type="protein sequence ID" value="KAK3341045.1"/>
    <property type="molecule type" value="Genomic_DNA"/>
</dbReference>
<name>A0AAE0JCY8_9PEZI</name>
<sequence>MEMPNCKVYVRPKFLSLISIEHTLVRWKAKRNNTQKNASPQHHILRQHLANTPILKPTTQGLNSPLTIPPTDIPCSIPADAHAYVYLHGRSFQLFPDATPEQLQDYFVPGSVIHALSRHEIINHLISEPSLREKVFETAPRLFVRCLFLFPDYEEVLQKLINYGVDDKWLPLMVNDLKVPGEEDWGFEERLVNTLIPNQARFMVSARWLGPEGGGLREGEGEEERIPVLTGQTLPIWVMAGDQDAEARYRREWIGEERRVKVHGDHDCLRKPNPQGLYALKLIKSISPFPSQTSGSTSVIHSAIHRSTTLLRSLRHVPPPAHHSALQNFLPRHHILHHLPRGHLPPRPLHR</sequence>
<dbReference type="Proteomes" id="UP001278500">
    <property type="component" value="Unassembled WGS sequence"/>
</dbReference>
<keyword evidence="2" id="KW-1185">Reference proteome</keyword>
<reference evidence="1" key="2">
    <citation type="submission" date="2023-06" db="EMBL/GenBank/DDBJ databases">
        <authorList>
            <consortium name="Lawrence Berkeley National Laboratory"/>
            <person name="Haridas S."/>
            <person name="Hensen N."/>
            <person name="Bonometti L."/>
            <person name="Westerberg I."/>
            <person name="Brannstrom I.O."/>
            <person name="Guillou S."/>
            <person name="Cros-Aarteil S."/>
            <person name="Calhoun S."/>
            <person name="Kuo A."/>
            <person name="Mondo S."/>
            <person name="Pangilinan J."/>
            <person name="Riley R."/>
            <person name="Labutti K."/>
            <person name="Andreopoulos B."/>
            <person name="Lipzen A."/>
            <person name="Chen C."/>
            <person name="Yanf M."/>
            <person name="Daum C."/>
            <person name="Ng V."/>
            <person name="Clum A."/>
            <person name="Steindorff A."/>
            <person name="Ohm R."/>
            <person name="Martin F."/>
            <person name="Silar P."/>
            <person name="Natvig D."/>
            <person name="Lalanne C."/>
            <person name="Gautier V."/>
            <person name="Ament-Velasquez S.L."/>
            <person name="Kruys A."/>
            <person name="Hutchinson M.I."/>
            <person name="Powell A.J."/>
            <person name="Barry K."/>
            <person name="Miller A.N."/>
            <person name="Grigoriev I.V."/>
            <person name="Debuchy R."/>
            <person name="Gladieux P."/>
            <person name="Thoren M.H."/>
            <person name="Johannesson H."/>
        </authorList>
    </citation>
    <scope>NUCLEOTIDE SEQUENCE</scope>
    <source>
        <strain evidence="1">CBS 560.94</strain>
    </source>
</reference>
<gene>
    <name evidence="1" type="ORF">B0H65DRAFT_279897</name>
</gene>
<evidence type="ECO:0000313" key="1">
    <source>
        <dbReference type="EMBL" id="KAK3341045.1"/>
    </source>
</evidence>
<dbReference type="GeneID" id="87860018"/>
<organism evidence="1 2">
    <name type="scientific">Neurospora tetraspora</name>
    <dbReference type="NCBI Taxonomy" id="94610"/>
    <lineage>
        <taxon>Eukaryota</taxon>
        <taxon>Fungi</taxon>
        <taxon>Dikarya</taxon>
        <taxon>Ascomycota</taxon>
        <taxon>Pezizomycotina</taxon>
        <taxon>Sordariomycetes</taxon>
        <taxon>Sordariomycetidae</taxon>
        <taxon>Sordariales</taxon>
        <taxon>Sordariaceae</taxon>
        <taxon>Neurospora</taxon>
    </lineage>
</organism>
<evidence type="ECO:0000313" key="2">
    <source>
        <dbReference type="Proteomes" id="UP001278500"/>
    </source>
</evidence>